<keyword evidence="1" id="KW-1133">Transmembrane helix</keyword>
<organism evidence="2 3">
    <name type="scientific">Tetrahymena thermophila (strain SB210)</name>
    <dbReference type="NCBI Taxonomy" id="312017"/>
    <lineage>
        <taxon>Eukaryota</taxon>
        <taxon>Sar</taxon>
        <taxon>Alveolata</taxon>
        <taxon>Ciliophora</taxon>
        <taxon>Intramacronucleata</taxon>
        <taxon>Oligohymenophorea</taxon>
        <taxon>Hymenostomatida</taxon>
        <taxon>Tetrahymenina</taxon>
        <taxon>Tetrahymenidae</taxon>
        <taxon>Tetrahymena</taxon>
    </lineage>
</organism>
<dbReference type="KEGG" id="tet:TTHERM_000295409"/>
<dbReference type="GeneID" id="24438254"/>
<accession>W7XJ14</accession>
<protein>
    <submittedName>
        <fullName evidence="2">Transmembrane protein, putative</fullName>
    </submittedName>
</protein>
<dbReference type="AlphaFoldDB" id="W7XJ14"/>
<proteinExistence type="predicted"/>
<keyword evidence="1 2" id="KW-0812">Transmembrane</keyword>
<feature type="transmembrane region" description="Helical" evidence="1">
    <location>
        <begin position="145"/>
        <end position="165"/>
    </location>
</feature>
<evidence type="ECO:0000256" key="1">
    <source>
        <dbReference type="SAM" id="Phobius"/>
    </source>
</evidence>
<gene>
    <name evidence="2" type="ORF">TTHERM_000295409</name>
</gene>
<dbReference type="EMBL" id="GG662740">
    <property type="protein sequence ID" value="EWS75106.1"/>
    <property type="molecule type" value="Genomic_DNA"/>
</dbReference>
<evidence type="ECO:0000313" key="3">
    <source>
        <dbReference type="Proteomes" id="UP000009168"/>
    </source>
</evidence>
<dbReference type="RefSeq" id="XP_012652344.1">
    <property type="nucleotide sequence ID" value="XM_012796890.1"/>
</dbReference>
<reference evidence="3" key="1">
    <citation type="journal article" date="2006" name="PLoS Biol.">
        <title>Macronuclear genome sequence of the ciliate Tetrahymena thermophila, a model eukaryote.</title>
        <authorList>
            <person name="Eisen J.A."/>
            <person name="Coyne R.S."/>
            <person name="Wu M."/>
            <person name="Wu D."/>
            <person name="Thiagarajan M."/>
            <person name="Wortman J.R."/>
            <person name="Badger J.H."/>
            <person name="Ren Q."/>
            <person name="Amedeo P."/>
            <person name="Jones K.M."/>
            <person name="Tallon L.J."/>
            <person name="Delcher A.L."/>
            <person name="Salzberg S.L."/>
            <person name="Silva J.C."/>
            <person name="Haas B.J."/>
            <person name="Majoros W.H."/>
            <person name="Farzad M."/>
            <person name="Carlton J.M."/>
            <person name="Smith R.K. Jr."/>
            <person name="Garg J."/>
            <person name="Pearlman R.E."/>
            <person name="Karrer K.M."/>
            <person name="Sun L."/>
            <person name="Manning G."/>
            <person name="Elde N.C."/>
            <person name="Turkewitz A.P."/>
            <person name="Asai D.J."/>
            <person name="Wilkes D.E."/>
            <person name="Wang Y."/>
            <person name="Cai H."/>
            <person name="Collins K."/>
            <person name="Stewart B.A."/>
            <person name="Lee S.R."/>
            <person name="Wilamowska K."/>
            <person name="Weinberg Z."/>
            <person name="Ruzzo W.L."/>
            <person name="Wloga D."/>
            <person name="Gaertig J."/>
            <person name="Frankel J."/>
            <person name="Tsao C.-C."/>
            <person name="Gorovsky M.A."/>
            <person name="Keeling P.J."/>
            <person name="Waller R.F."/>
            <person name="Patron N.J."/>
            <person name="Cherry J.M."/>
            <person name="Stover N.A."/>
            <person name="Krieger C.J."/>
            <person name="del Toro C."/>
            <person name="Ryder H.F."/>
            <person name="Williamson S.C."/>
            <person name="Barbeau R.A."/>
            <person name="Hamilton E.P."/>
            <person name="Orias E."/>
        </authorList>
    </citation>
    <scope>NUCLEOTIDE SEQUENCE [LARGE SCALE GENOMIC DNA]</scope>
    <source>
        <strain evidence="3">SB210</strain>
    </source>
</reference>
<keyword evidence="3" id="KW-1185">Reference proteome</keyword>
<evidence type="ECO:0000313" key="2">
    <source>
        <dbReference type="EMBL" id="EWS75106.1"/>
    </source>
</evidence>
<name>W7XJ14_TETTS</name>
<dbReference type="Proteomes" id="UP000009168">
    <property type="component" value="Unassembled WGS sequence"/>
</dbReference>
<dbReference type="InParanoid" id="W7XJ14"/>
<sequence>MIAIKLIKVQPNVFIQNPSPKNMQATKFDQIGEVQNKIVDSPKFINCVAVKNNIVDPLLKSALSIKNLNVFLSVQQVLSPVTFITFRLNIRTNIDLQYKSSKTGMCFNFFVTREAIAIVNDPIIAQIQGILCQYFSSSFSKTQTVWSQISFNFILVCFLIGYLLIN</sequence>
<keyword evidence="1" id="KW-0472">Membrane</keyword>